<reference evidence="2 3" key="1">
    <citation type="submission" date="2019-02" db="EMBL/GenBank/DDBJ databases">
        <title>Deep-cultivation of Planctomycetes and their phenomic and genomic characterization uncovers novel biology.</title>
        <authorList>
            <person name="Wiegand S."/>
            <person name="Jogler M."/>
            <person name="Boedeker C."/>
            <person name="Pinto D."/>
            <person name="Vollmers J."/>
            <person name="Rivas-Marin E."/>
            <person name="Kohn T."/>
            <person name="Peeters S.H."/>
            <person name="Heuer A."/>
            <person name="Rast P."/>
            <person name="Oberbeckmann S."/>
            <person name="Bunk B."/>
            <person name="Jeske O."/>
            <person name="Meyerdierks A."/>
            <person name="Storesund J.E."/>
            <person name="Kallscheuer N."/>
            <person name="Luecker S."/>
            <person name="Lage O.M."/>
            <person name="Pohl T."/>
            <person name="Merkel B.J."/>
            <person name="Hornburger P."/>
            <person name="Mueller R.-W."/>
            <person name="Bruemmer F."/>
            <person name="Labrenz M."/>
            <person name="Spormann A.M."/>
            <person name="Op den Camp H."/>
            <person name="Overmann J."/>
            <person name="Amann R."/>
            <person name="Jetten M.S.M."/>
            <person name="Mascher T."/>
            <person name="Medema M.H."/>
            <person name="Devos D.P."/>
            <person name="Kaster A.-K."/>
            <person name="Ovreas L."/>
            <person name="Rohde M."/>
            <person name="Galperin M.Y."/>
            <person name="Jogler C."/>
        </authorList>
    </citation>
    <scope>NUCLEOTIDE SEQUENCE [LARGE SCALE GENOMIC DNA]</scope>
    <source>
        <strain evidence="2 3">Pla85_3_4</strain>
    </source>
</reference>
<dbReference type="EMBL" id="CP036433">
    <property type="protein sequence ID" value="QDU93017.1"/>
    <property type="molecule type" value="Genomic_DNA"/>
</dbReference>
<dbReference type="InterPro" id="IPR011447">
    <property type="entry name" value="DUF1552"/>
</dbReference>
<organism evidence="2 3">
    <name type="scientific">Lignipirellula cremea</name>
    <dbReference type="NCBI Taxonomy" id="2528010"/>
    <lineage>
        <taxon>Bacteria</taxon>
        <taxon>Pseudomonadati</taxon>
        <taxon>Planctomycetota</taxon>
        <taxon>Planctomycetia</taxon>
        <taxon>Pirellulales</taxon>
        <taxon>Pirellulaceae</taxon>
        <taxon>Lignipirellula</taxon>
    </lineage>
</organism>
<evidence type="ECO:0000313" key="3">
    <source>
        <dbReference type="Proteomes" id="UP000317648"/>
    </source>
</evidence>
<gene>
    <name evidence="2" type="ORF">Pla8534_07920</name>
</gene>
<protein>
    <recommendedName>
        <fullName evidence="4">DUF1552 domain-containing protein</fullName>
    </recommendedName>
</protein>
<dbReference type="KEGG" id="lcre:Pla8534_07920"/>
<name>A0A518DMF4_9BACT</name>
<evidence type="ECO:0000256" key="1">
    <source>
        <dbReference type="SAM" id="MobiDB-lite"/>
    </source>
</evidence>
<feature type="region of interest" description="Disordered" evidence="1">
    <location>
        <begin position="1"/>
        <end position="26"/>
    </location>
</feature>
<evidence type="ECO:0000313" key="2">
    <source>
        <dbReference type="EMBL" id="QDU93017.1"/>
    </source>
</evidence>
<dbReference type="OrthoDB" id="9146593at2"/>
<feature type="compositionally biased region" description="Pro residues" evidence="1">
    <location>
        <begin position="8"/>
        <end position="17"/>
    </location>
</feature>
<accession>A0A518DMF4</accession>
<sequence length="468" mass="51859">MWNQNPSPSQPNVPQPGVPQSAAAESGRLNRAKKALLSRRTMLKGAGALVALPYLEAMMPSSVYALPTPVATPRLGMFYFGMGMNMRQFTPTDFGPQFTLPRILQPLEEHRGQFTVLSGTYLQHGGGHQGTYPFATGVPMDKKQGVSVDQLAAEALGQDTRFPSLQMSVKNGTGFGSQVLATLAFNRQGAPLAAENDPSVLFDRLFRPPSKAEKAAEAGAFRHRQSILDLVQEDAARLQKRLGQADRRQMDQYFYSVRELEQQLERRIAWSDKEKARPELAELGDYSQPISPDQPEDFSYEAYSRLMYDLIALAFQTDSTRVATYVVRTELKGGSYPEWSLSRDYHSLTHHGNNPQNLEELARADTIYMRHWSRFLSRLRSIPEGDGTLLDHAALGFSSGMGIGHSRDQLPTMVSGGARLGLHHQGHVGLPPNTPLANLWRTMLDRTGVPVPETFHDSTGVVKELIDA</sequence>
<dbReference type="Proteomes" id="UP000317648">
    <property type="component" value="Chromosome"/>
</dbReference>
<keyword evidence="3" id="KW-1185">Reference proteome</keyword>
<dbReference type="AlphaFoldDB" id="A0A518DMF4"/>
<proteinExistence type="predicted"/>
<dbReference type="InterPro" id="IPR006311">
    <property type="entry name" value="TAT_signal"/>
</dbReference>
<dbReference type="PROSITE" id="PS51318">
    <property type="entry name" value="TAT"/>
    <property type="match status" value="1"/>
</dbReference>
<dbReference type="Pfam" id="PF07586">
    <property type="entry name" value="HXXSHH"/>
    <property type="match status" value="1"/>
</dbReference>
<evidence type="ECO:0008006" key="4">
    <source>
        <dbReference type="Google" id="ProtNLM"/>
    </source>
</evidence>